<dbReference type="InterPro" id="IPR029069">
    <property type="entry name" value="HotDog_dom_sf"/>
</dbReference>
<dbReference type="AlphaFoldDB" id="A0A2K2CXZ2"/>
<dbReference type="PANTHER" id="PTHR30272:SF1">
    <property type="entry name" value="3-HYDROXYACYL-[ACYL-CARRIER-PROTEIN] DEHYDRATASE"/>
    <property type="match status" value="1"/>
</dbReference>
<reference evidence="2 3" key="1">
    <citation type="journal article" date="2010" name="Nature">
        <title>Genome sequencing and analysis of the model grass Brachypodium distachyon.</title>
        <authorList>
            <consortium name="International Brachypodium Initiative"/>
        </authorList>
    </citation>
    <scope>NUCLEOTIDE SEQUENCE [LARGE SCALE GENOMIC DNA]</scope>
    <source>
        <strain evidence="2 3">Bd21</strain>
    </source>
</reference>
<dbReference type="EMBL" id="CM000882">
    <property type="protein sequence ID" value="PNT66903.1"/>
    <property type="molecule type" value="Genomic_DNA"/>
</dbReference>
<keyword evidence="1" id="KW-0456">Lyase</keyword>
<name>A0A2K2CXZ2_BRADI</name>
<dbReference type="CDD" id="cd01288">
    <property type="entry name" value="FabZ"/>
    <property type="match status" value="1"/>
</dbReference>
<accession>A0A2K2CXZ2</accession>
<evidence type="ECO:0000313" key="2">
    <source>
        <dbReference type="EMBL" id="PNT66903.1"/>
    </source>
</evidence>
<dbReference type="PANTHER" id="PTHR30272">
    <property type="entry name" value="3-HYDROXYACYL-[ACYL-CARRIER-PROTEIN] DEHYDRATASE"/>
    <property type="match status" value="1"/>
</dbReference>
<keyword evidence="4" id="KW-1185">Reference proteome</keyword>
<protein>
    <recommendedName>
        <fullName evidence="5">Beta-hydroxyacyl-ACP dehydratase</fullName>
    </recommendedName>
</protein>
<evidence type="ECO:0000256" key="1">
    <source>
        <dbReference type="ARBA" id="ARBA00023239"/>
    </source>
</evidence>
<organism evidence="2">
    <name type="scientific">Brachypodium distachyon</name>
    <name type="common">Purple false brome</name>
    <name type="synonym">Trachynia distachya</name>
    <dbReference type="NCBI Taxonomy" id="15368"/>
    <lineage>
        <taxon>Eukaryota</taxon>
        <taxon>Viridiplantae</taxon>
        <taxon>Streptophyta</taxon>
        <taxon>Embryophyta</taxon>
        <taxon>Tracheophyta</taxon>
        <taxon>Spermatophyta</taxon>
        <taxon>Magnoliopsida</taxon>
        <taxon>Liliopsida</taxon>
        <taxon>Poales</taxon>
        <taxon>Poaceae</taxon>
        <taxon>BOP clade</taxon>
        <taxon>Pooideae</taxon>
        <taxon>Stipodae</taxon>
        <taxon>Brachypodieae</taxon>
        <taxon>Brachypodium</taxon>
    </lineage>
</organism>
<evidence type="ECO:0000313" key="3">
    <source>
        <dbReference type="EnsemblPlants" id="PNT66903"/>
    </source>
</evidence>
<evidence type="ECO:0000313" key="4">
    <source>
        <dbReference type="Proteomes" id="UP000008810"/>
    </source>
</evidence>
<dbReference type="InParanoid" id="A0A2K2CXZ2"/>
<proteinExistence type="predicted"/>
<dbReference type="Proteomes" id="UP000008810">
    <property type="component" value="Chromosome 3"/>
</dbReference>
<dbReference type="Gene3D" id="3.10.129.10">
    <property type="entry name" value="Hotdog Thioesterase"/>
    <property type="match status" value="1"/>
</dbReference>
<reference evidence="3" key="3">
    <citation type="submission" date="2018-08" db="UniProtKB">
        <authorList>
            <consortium name="EnsemblPlants"/>
        </authorList>
    </citation>
    <scope>IDENTIFICATION</scope>
    <source>
        <strain evidence="3">cv. Bd21</strain>
    </source>
</reference>
<sequence>METALAAVSVSRSACPRAAALPSRAPLLPSRVAVAAPSAARRSLAVSRRAAAADDKVAAAPAAEAIPIEKQYAAFPTVMDINQIREILPHRFPFLFVDRVIEYKAGESAVAIKNVTINDSFFPGHFPERPIMPGVLMVEATRSSSYDLEHGQQCKVEAHDSDHAETTAAQLSHGWRSMMSLKVFGREFGDFLVKMTRRREDKLGLLQQLFSG</sequence>
<dbReference type="GO" id="GO:0006633">
    <property type="term" value="P:fatty acid biosynthetic process"/>
    <property type="evidence" value="ECO:0000318"/>
    <property type="project" value="GO_Central"/>
</dbReference>
<gene>
    <name evidence="2" type="ORF">BRADI_3g18312v3</name>
</gene>
<dbReference type="Gramene" id="PNT66903">
    <property type="protein sequence ID" value="PNT66903"/>
    <property type="gene ID" value="BRADI_3g18312v3"/>
</dbReference>
<dbReference type="OrthoDB" id="4155at2759"/>
<dbReference type="EnsemblPlants" id="PNT66903">
    <property type="protein sequence ID" value="PNT66903"/>
    <property type="gene ID" value="BRADI_3g18312v3"/>
</dbReference>
<dbReference type="SUPFAM" id="SSF54637">
    <property type="entry name" value="Thioesterase/thiol ester dehydrase-isomerase"/>
    <property type="match status" value="1"/>
</dbReference>
<dbReference type="InterPro" id="IPR013114">
    <property type="entry name" value="FabA_FabZ"/>
</dbReference>
<reference evidence="2" key="2">
    <citation type="submission" date="2017-06" db="EMBL/GenBank/DDBJ databases">
        <title>WGS assembly of Brachypodium distachyon.</title>
        <authorList>
            <consortium name="The International Brachypodium Initiative"/>
            <person name="Lucas S."/>
            <person name="Harmon-Smith M."/>
            <person name="Lail K."/>
            <person name="Tice H."/>
            <person name="Grimwood J."/>
            <person name="Bruce D."/>
            <person name="Barry K."/>
            <person name="Shu S."/>
            <person name="Lindquist E."/>
            <person name="Wang M."/>
            <person name="Pitluck S."/>
            <person name="Vogel J.P."/>
            <person name="Garvin D.F."/>
            <person name="Mockler T.C."/>
            <person name="Schmutz J."/>
            <person name="Rokhsar D."/>
            <person name="Bevan M.W."/>
        </authorList>
    </citation>
    <scope>NUCLEOTIDE SEQUENCE</scope>
    <source>
        <strain evidence="2">Bd21</strain>
    </source>
</reference>
<dbReference type="GO" id="GO:0019171">
    <property type="term" value="F:(3R)-hydroxyacyl-[acyl-carrier-protein] dehydratase activity"/>
    <property type="evidence" value="ECO:0000318"/>
    <property type="project" value="GO_Central"/>
</dbReference>
<dbReference type="STRING" id="15368.A0A2K2CXZ2"/>
<dbReference type="Pfam" id="PF07977">
    <property type="entry name" value="FabA"/>
    <property type="match status" value="1"/>
</dbReference>
<evidence type="ECO:0008006" key="5">
    <source>
        <dbReference type="Google" id="ProtNLM"/>
    </source>
</evidence>